<proteinExistence type="predicted"/>
<gene>
    <name evidence="1" type="ORF">SAMN05216464_10270</name>
</gene>
<evidence type="ECO:0000313" key="2">
    <source>
        <dbReference type="Proteomes" id="UP000199072"/>
    </source>
</evidence>
<dbReference type="OrthoDB" id="710347at2"/>
<protein>
    <submittedName>
        <fullName evidence="1">Uncharacterized protein</fullName>
    </submittedName>
</protein>
<evidence type="ECO:0000313" key="1">
    <source>
        <dbReference type="EMBL" id="SDD61360.1"/>
    </source>
</evidence>
<organism evidence="1 2">
    <name type="scientific">Mucilaginibacter pineti</name>
    <dbReference type="NCBI Taxonomy" id="1391627"/>
    <lineage>
        <taxon>Bacteria</taxon>
        <taxon>Pseudomonadati</taxon>
        <taxon>Bacteroidota</taxon>
        <taxon>Sphingobacteriia</taxon>
        <taxon>Sphingobacteriales</taxon>
        <taxon>Sphingobacteriaceae</taxon>
        <taxon>Mucilaginibacter</taxon>
    </lineage>
</organism>
<dbReference type="AlphaFoldDB" id="A0A1G6W5Z2"/>
<accession>A0A1G6W5Z2</accession>
<sequence>MNLSDYSFHDAAILKVTEYTANQTIEFLLDFPVNWEENLFEHRILRFKDVTSYNLKEIPFSGNITILDITGSKNKAELITNAGNRFIEFSTCELIKP</sequence>
<keyword evidence="2" id="KW-1185">Reference proteome</keyword>
<dbReference type="RefSeq" id="WP_091145336.1">
    <property type="nucleotide sequence ID" value="NZ_FNAI01000002.1"/>
</dbReference>
<name>A0A1G6W5Z2_9SPHI</name>
<reference evidence="1 2" key="1">
    <citation type="submission" date="2016-10" db="EMBL/GenBank/DDBJ databases">
        <authorList>
            <person name="de Groot N.N."/>
        </authorList>
    </citation>
    <scope>NUCLEOTIDE SEQUENCE [LARGE SCALE GENOMIC DNA]</scope>
    <source>
        <strain evidence="1 2">47C3B</strain>
    </source>
</reference>
<dbReference type="EMBL" id="FNAI01000002">
    <property type="protein sequence ID" value="SDD61360.1"/>
    <property type="molecule type" value="Genomic_DNA"/>
</dbReference>
<dbReference type="Proteomes" id="UP000199072">
    <property type="component" value="Unassembled WGS sequence"/>
</dbReference>